<name>G0V662_NAUCA</name>
<proteinExistence type="predicted"/>
<dbReference type="eggNOG" id="ENOG502S148">
    <property type="taxonomic scope" value="Eukaryota"/>
</dbReference>
<reference key="2">
    <citation type="submission" date="2011-08" db="EMBL/GenBank/DDBJ databases">
        <title>Genome sequence of Naumovozyma castellii.</title>
        <authorList>
            <person name="Gordon J.L."/>
            <person name="Armisen D."/>
            <person name="Proux-Wera E."/>
            <person name="OhEigeartaigh S.S."/>
            <person name="Byrne K.P."/>
            <person name="Wolfe K.H."/>
        </authorList>
    </citation>
    <scope>NUCLEOTIDE SEQUENCE</scope>
    <source>
        <strain>Type strain:CBS 4309</strain>
    </source>
</reference>
<dbReference type="OrthoDB" id="3981131at2759"/>
<dbReference type="KEGG" id="ncs:NCAS_0A03960"/>
<reference evidence="1 2" key="1">
    <citation type="journal article" date="2011" name="Proc. Natl. Acad. Sci. U.S.A.">
        <title>Evolutionary erosion of yeast sex chromosomes by mating-type switching accidents.</title>
        <authorList>
            <person name="Gordon J.L."/>
            <person name="Armisen D."/>
            <person name="Proux-Wera E."/>
            <person name="Oheigeartaigh S.S."/>
            <person name="Byrne K.P."/>
            <person name="Wolfe K.H."/>
        </authorList>
    </citation>
    <scope>NUCLEOTIDE SEQUENCE [LARGE SCALE GENOMIC DNA]</scope>
    <source>
        <strain evidence="2">ATCC 76901 / BCRC 22586 / CBS 4309 / NBRC 1992 / NRRL Y-12630</strain>
    </source>
</reference>
<dbReference type="EMBL" id="HE576752">
    <property type="protein sequence ID" value="CCC66954.1"/>
    <property type="molecule type" value="Genomic_DNA"/>
</dbReference>
<evidence type="ECO:0000313" key="2">
    <source>
        <dbReference type="Proteomes" id="UP000001640"/>
    </source>
</evidence>
<protein>
    <submittedName>
        <fullName evidence="1">Uncharacterized protein</fullName>
    </submittedName>
</protein>
<accession>G0V662</accession>
<organism evidence="1 2">
    <name type="scientific">Naumovozyma castellii</name>
    <name type="common">Yeast</name>
    <name type="synonym">Saccharomyces castellii</name>
    <dbReference type="NCBI Taxonomy" id="27288"/>
    <lineage>
        <taxon>Eukaryota</taxon>
        <taxon>Fungi</taxon>
        <taxon>Dikarya</taxon>
        <taxon>Ascomycota</taxon>
        <taxon>Saccharomycotina</taxon>
        <taxon>Saccharomycetes</taxon>
        <taxon>Saccharomycetales</taxon>
        <taxon>Saccharomycetaceae</taxon>
        <taxon>Naumovozyma</taxon>
    </lineage>
</organism>
<evidence type="ECO:0000313" key="1">
    <source>
        <dbReference type="EMBL" id="CCC66954.1"/>
    </source>
</evidence>
<dbReference type="Proteomes" id="UP000001640">
    <property type="component" value="Chromosome 1"/>
</dbReference>
<dbReference type="InParanoid" id="G0V662"/>
<dbReference type="HOGENOM" id="CLU_069850_0_0_1"/>
<keyword evidence="2" id="KW-1185">Reference proteome</keyword>
<dbReference type="GeneID" id="96900439"/>
<dbReference type="FunCoup" id="G0V662">
    <property type="interactions" value="114"/>
</dbReference>
<gene>
    <name evidence="1" type="primary">NCAS0A03960</name>
    <name evidence="1" type="ordered locus">NCAS_0A03960</name>
</gene>
<dbReference type="AlphaFoldDB" id="G0V662"/>
<dbReference type="RefSeq" id="XP_003673341.1">
    <property type="nucleotide sequence ID" value="XM_003673293.1"/>
</dbReference>
<sequence length="313" mass="35380">MEKKQFNETPTAPYTIVTHDYPAYNLTKILEQAKGIIKSVEGTRVVTPIGQDEELQERAGTTNNDSHQLRELVDTTSILIKYLNESIHETQQLKLKNMILQTNNGSLESRYEVEGNLQKQEFERLKCQLNHEKQTLLGRLQLKDEKVRKYKKKIRDKNGEINRLLKILHDNSISDASHLSVIETQGSTTTSSRINTPNGSFRVKTGMLKTLGALATQVLNEGNEDISENQTILEPEDKFHDPDVTEPEMLIFSHNTNPSIRILASQGNSGFENANEGDLPPETSETIVKVTSMKQLPKLRTFNAINNDLKDVV</sequence>